<dbReference type="AlphaFoldDB" id="A0A345NS86"/>
<gene>
    <name evidence="3" type="ORF">DV701_03760</name>
</gene>
<proteinExistence type="predicted"/>
<evidence type="ECO:0000256" key="1">
    <source>
        <dbReference type="SAM" id="Phobius"/>
    </source>
</evidence>
<feature type="transmembrane region" description="Helical" evidence="1">
    <location>
        <begin position="28"/>
        <end position="49"/>
    </location>
</feature>
<dbReference type="OrthoDB" id="5119225at2"/>
<dbReference type="Proteomes" id="UP000253790">
    <property type="component" value="Chromosome"/>
</dbReference>
<organism evidence="3 4">
    <name type="scientific">Ornithinimicrobium avium</name>
    <dbReference type="NCBI Taxonomy" id="2283195"/>
    <lineage>
        <taxon>Bacteria</taxon>
        <taxon>Bacillati</taxon>
        <taxon>Actinomycetota</taxon>
        <taxon>Actinomycetes</taxon>
        <taxon>Micrococcales</taxon>
        <taxon>Ornithinimicrobiaceae</taxon>
        <taxon>Ornithinimicrobium</taxon>
    </lineage>
</organism>
<reference evidence="3 4" key="1">
    <citation type="submission" date="2018-07" db="EMBL/GenBank/DDBJ databases">
        <title>Complete genome sequencing of Ornithinimicrobium sp. AMA3305.</title>
        <authorList>
            <person name="Bae J.-W."/>
        </authorList>
    </citation>
    <scope>NUCLEOTIDE SEQUENCE [LARGE SCALE GENOMIC DNA]</scope>
    <source>
        <strain evidence="3 4">AMA3305</strain>
    </source>
</reference>
<sequence>MVAFSLYLLYGVVTMEVPDGTDFPGPQFFPMILVVVGLVLAALLVLHYLRNPEVPEDPDPTGPRYRTFTDWSAVAWCVGGFILFTLVLEVLGWILAAALLFWCVARGIGSRRPVFDLSLGLLLSSLIYIAFVQGLSLNLPVGFLGGI</sequence>
<evidence type="ECO:0000313" key="3">
    <source>
        <dbReference type="EMBL" id="AXH97894.1"/>
    </source>
</evidence>
<name>A0A345NS86_9MICO</name>
<keyword evidence="1" id="KW-0812">Transmembrane</keyword>
<dbReference type="EMBL" id="CP031229">
    <property type="protein sequence ID" value="AXH97894.1"/>
    <property type="molecule type" value="Genomic_DNA"/>
</dbReference>
<keyword evidence="1" id="KW-1133">Transmembrane helix</keyword>
<feature type="transmembrane region" description="Helical" evidence="1">
    <location>
        <begin position="114"/>
        <end position="135"/>
    </location>
</feature>
<dbReference type="KEGG" id="orn:DV701_03760"/>
<feature type="transmembrane region" description="Helical" evidence="1">
    <location>
        <begin position="73"/>
        <end position="102"/>
    </location>
</feature>
<feature type="domain" description="DUF1468" evidence="2">
    <location>
        <begin position="2"/>
        <end position="140"/>
    </location>
</feature>
<evidence type="ECO:0000313" key="4">
    <source>
        <dbReference type="Proteomes" id="UP000253790"/>
    </source>
</evidence>
<dbReference type="Pfam" id="PF07331">
    <property type="entry name" value="TctB"/>
    <property type="match status" value="1"/>
</dbReference>
<accession>A0A345NS86</accession>
<evidence type="ECO:0000259" key="2">
    <source>
        <dbReference type="Pfam" id="PF07331"/>
    </source>
</evidence>
<keyword evidence="1" id="KW-0472">Membrane</keyword>
<protein>
    <submittedName>
        <fullName evidence="3">Tripartite tricarboxylate transporter TctB family protein</fullName>
    </submittedName>
</protein>
<keyword evidence="4" id="KW-1185">Reference proteome</keyword>
<dbReference type="InterPro" id="IPR009936">
    <property type="entry name" value="DUF1468"/>
</dbReference>